<sequence>MLNQVKLTILSENRVVSPQLVAEQGLSIFVETPEGNVLFDTGQTEAFIHNARILNISLEKTDFVVLSHGHYDHTGGLPYLAEFKSPLPVICHPALINKKYRVYSAGNLDIGVPWEKNVLARKGIVFHFHTHPYQIFTNVWFSGEVPRNNQYETIDEAYKQRVLESLIHDELHDDGFLVINTAKGVIVLLGCGHAGPVNSLKHAMRITGNRHVYALIGGMHLSSADEEKIDLIIKNIHKINPDLIVPLHCTGFKAIHKFFNTFKDRVQLLNVGDQITVS</sequence>
<dbReference type="InterPro" id="IPR052926">
    <property type="entry name" value="Metallo-beta-lactamase_dom"/>
</dbReference>
<protein>
    <submittedName>
        <fullName evidence="2">7, 8-dihydropterin-6-yl-methyl-4-(Beta-D-ribofuranosyl)aminobenzene 5'-phosphate synthase</fullName>
    </submittedName>
    <submittedName>
        <fullName evidence="3">Beta-lactamase domain-containing protein</fullName>
    </submittedName>
</protein>
<dbReference type="EMBL" id="CM001402">
    <property type="protein sequence ID" value="EHO40437.1"/>
    <property type="molecule type" value="Genomic_DNA"/>
</dbReference>
<proteinExistence type="predicted"/>
<reference evidence="2 5" key="2">
    <citation type="submission" date="2016-11" db="EMBL/GenBank/DDBJ databases">
        <title>Genomic analysis of Caldithrix abyssi and proposal of a novel bacterial phylum Caldithrichaeota.</title>
        <authorList>
            <person name="Kublanov I."/>
            <person name="Sigalova O."/>
            <person name="Gavrilov S."/>
            <person name="Lebedinsky A."/>
            <person name="Ivanova N."/>
            <person name="Daum C."/>
            <person name="Reddy T."/>
            <person name="Klenk H.P."/>
            <person name="Goker M."/>
            <person name="Reva O."/>
            <person name="Miroshnichenko M."/>
            <person name="Kyprides N."/>
            <person name="Woyke T."/>
            <person name="Gelfand M."/>
        </authorList>
    </citation>
    <scope>NUCLEOTIDE SEQUENCE [LARGE SCALE GENOMIC DNA]</scope>
    <source>
        <strain evidence="2 5">LF13</strain>
    </source>
</reference>
<dbReference type="eggNOG" id="COG1237">
    <property type="taxonomic scope" value="Bacteria"/>
</dbReference>
<dbReference type="CDD" id="cd07713">
    <property type="entry name" value="DHPS-like_MBL-fold"/>
    <property type="match status" value="1"/>
</dbReference>
<dbReference type="InterPro" id="IPR036866">
    <property type="entry name" value="RibonucZ/Hydroxyglut_hydro"/>
</dbReference>
<dbReference type="RefSeq" id="WP_006927416.1">
    <property type="nucleotide sequence ID" value="NZ_CM001402.1"/>
</dbReference>
<dbReference type="SMART" id="SM00849">
    <property type="entry name" value="Lactamase_B"/>
    <property type="match status" value="1"/>
</dbReference>
<dbReference type="PANTHER" id="PTHR13754:SF13">
    <property type="entry name" value="METALLO-BETA-LACTAMASE SUPERFAMILY PROTEIN (AFU_ORTHOLOGUE AFUA_3G07630)"/>
    <property type="match status" value="1"/>
</dbReference>
<gene>
    <name evidence="2" type="ORF">Cabys_165</name>
    <name evidence="3" type="ORF">Calab_0799</name>
</gene>
<dbReference type="STRING" id="880073.Cabys_165"/>
<accession>H1XTZ4</accession>
<dbReference type="EMBL" id="CP018099">
    <property type="protein sequence ID" value="APF16916.1"/>
    <property type="molecule type" value="Genomic_DNA"/>
</dbReference>
<dbReference type="Proteomes" id="UP000183868">
    <property type="component" value="Chromosome"/>
</dbReference>
<evidence type="ECO:0000259" key="1">
    <source>
        <dbReference type="SMART" id="SM00849"/>
    </source>
</evidence>
<dbReference type="PANTHER" id="PTHR13754">
    <property type="entry name" value="METALLO-BETA-LACTAMASE SUPERFAMILY PROTEIN"/>
    <property type="match status" value="1"/>
</dbReference>
<dbReference type="SUPFAM" id="SSF56281">
    <property type="entry name" value="Metallo-hydrolase/oxidoreductase"/>
    <property type="match status" value="1"/>
</dbReference>
<dbReference type="HOGENOM" id="CLU_036012_0_0_0"/>
<dbReference type="PaxDb" id="880073-Calab_0799"/>
<dbReference type="Pfam" id="PF00753">
    <property type="entry name" value="Lactamase_B"/>
    <property type="match status" value="1"/>
</dbReference>
<dbReference type="InterPro" id="IPR041712">
    <property type="entry name" value="DHPS-like_MBL-fold"/>
</dbReference>
<dbReference type="KEGG" id="caby:Cabys_165"/>
<name>H1XTZ4_CALAY</name>
<dbReference type="Gene3D" id="3.60.15.10">
    <property type="entry name" value="Ribonuclease Z/Hydroxyacylglutathione hydrolase-like"/>
    <property type="match status" value="1"/>
</dbReference>
<evidence type="ECO:0000313" key="5">
    <source>
        <dbReference type="Proteomes" id="UP000183868"/>
    </source>
</evidence>
<keyword evidence="4" id="KW-1185">Reference proteome</keyword>
<organism evidence="3 4">
    <name type="scientific">Caldithrix abyssi DSM 13497</name>
    <dbReference type="NCBI Taxonomy" id="880073"/>
    <lineage>
        <taxon>Bacteria</taxon>
        <taxon>Pseudomonadati</taxon>
        <taxon>Calditrichota</taxon>
        <taxon>Calditrichia</taxon>
        <taxon>Calditrichales</taxon>
        <taxon>Calditrichaceae</taxon>
        <taxon>Caldithrix</taxon>
    </lineage>
</organism>
<dbReference type="AlphaFoldDB" id="H1XTZ4"/>
<evidence type="ECO:0000313" key="4">
    <source>
        <dbReference type="Proteomes" id="UP000004671"/>
    </source>
</evidence>
<evidence type="ECO:0000313" key="3">
    <source>
        <dbReference type="EMBL" id="EHO40437.1"/>
    </source>
</evidence>
<feature type="domain" description="Metallo-beta-lactamase" evidence="1">
    <location>
        <begin position="24"/>
        <end position="193"/>
    </location>
</feature>
<dbReference type="Proteomes" id="UP000004671">
    <property type="component" value="Chromosome"/>
</dbReference>
<evidence type="ECO:0000313" key="2">
    <source>
        <dbReference type="EMBL" id="APF16916.1"/>
    </source>
</evidence>
<reference evidence="3 4" key="1">
    <citation type="submission" date="2011-09" db="EMBL/GenBank/DDBJ databases">
        <title>The permanent draft genome of Caldithrix abyssi DSM 13497.</title>
        <authorList>
            <consortium name="US DOE Joint Genome Institute (JGI-PGF)"/>
            <person name="Lucas S."/>
            <person name="Han J."/>
            <person name="Lapidus A."/>
            <person name="Bruce D."/>
            <person name="Goodwin L."/>
            <person name="Pitluck S."/>
            <person name="Peters L."/>
            <person name="Kyrpides N."/>
            <person name="Mavromatis K."/>
            <person name="Ivanova N."/>
            <person name="Mikhailova N."/>
            <person name="Chertkov O."/>
            <person name="Detter J.C."/>
            <person name="Tapia R."/>
            <person name="Han C."/>
            <person name="Land M."/>
            <person name="Hauser L."/>
            <person name="Markowitz V."/>
            <person name="Cheng J.-F."/>
            <person name="Hugenholtz P."/>
            <person name="Woyke T."/>
            <person name="Wu D."/>
            <person name="Spring S."/>
            <person name="Brambilla E."/>
            <person name="Klenk H.-P."/>
            <person name="Eisen J.A."/>
        </authorList>
    </citation>
    <scope>NUCLEOTIDE SEQUENCE [LARGE SCALE GENOMIC DNA]</scope>
    <source>
        <strain evidence="3 4">DSM 13497</strain>
    </source>
</reference>
<dbReference type="InParanoid" id="H1XTZ4"/>
<dbReference type="InterPro" id="IPR001279">
    <property type="entry name" value="Metallo-B-lactamas"/>
</dbReference>
<dbReference type="GO" id="GO:0016740">
    <property type="term" value="F:transferase activity"/>
    <property type="evidence" value="ECO:0007669"/>
    <property type="project" value="TreeGrafter"/>
</dbReference>